<dbReference type="EMBL" id="LEKV01005118">
    <property type="protein sequence ID" value="KVH90074.1"/>
    <property type="molecule type" value="Genomic_DNA"/>
</dbReference>
<dbReference type="Proteomes" id="UP000243975">
    <property type="component" value="Unassembled WGS sequence"/>
</dbReference>
<dbReference type="Pfam" id="PF10248">
    <property type="entry name" value="Mlf1IP"/>
    <property type="match status" value="1"/>
</dbReference>
<sequence>MSPKEKDERQMGDNLKKMQGGRGRGNPLFGFGDPFAGFGGMPSLFGGRDPFDDPFFTRPFGGIFPPGPVGSPFMGLNPFGSSLFGPSASPFMVEQAPRINESRPSLPNNSRGPIIEELNSDDEKEQPDDGENKKENPRKHGRSEIQPYVEHPDDESEGQAAHRLLRGIHDKGHAVTRNLKSDGQVETMQLLHNINEDELAGFEETWKGKARNHLPGWTGGASSHEGLGDASSRSRGGWALPSSGASSPSHIGVRRRAEGGEHGQSSSKQLRRR</sequence>
<organism evidence="6 7">
    <name type="scientific">Cynara cardunculus var. scolymus</name>
    <name type="common">Globe artichoke</name>
    <name type="synonym">Cynara scolymus</name>
    <dbReference type="NCBI Taxonomy" id="59895"/>
    <lineage>
        <taxon>Eukaryota</taxon>
        <taxon>Viridiplantae</taxon>
        <taxon>Streptophyta</taxon>
        <taxon>Embryophyta</taxon>
        <taxon>Tracheophyta</taxon>
        <taxon>Spermatophyta</taxon>
        <taxon>Magnoliopsida</taxon>
        <taxon>eudicotyledons</taxon>
        <taxon>Gunneridae</taxon>
        <taxon>Pentapetalae</taxon>
        <taxon>asterids</taxon>
        <taxon>campanulids</taxon>
        <taxon>Asterales</taxon>
        <taxon>Asteraceae</taxon>
        <taxon>Carduoideae</taxon>
        <taxon>Cardueae</taxon>
        <taxon>Carduinae</taxon>
        <taxon>Cynara</taxon>
    </lineage>
</organism>
<dbReference type="AlphaFoldDB" id="A0A103XG69"/>
<feature type="compositionally biased region" description="Polar residues" evidence="5">
    <location>
        <begin position="263"/>
        <end position="273"/>
    </location>
</feature>
<dbReference type="STRING" id="59895.A0A103XG69"/>
<reference evidence="6 7" key="1">
    <citation type="journal article" date="2016" name="Sci. Rep.">
        <title>The genome sequence of the outbreeding globe artichoke constructed de novo incorporating a phase-aware low-pass sequencing strategy of F1 progeny.</title>
        <authorList>
            <person name="Scaglione D."/>
            <person name="Reyes-Chin-Wo S."/>
            <person name="Acquadro A."/>
            <person name="Froenicke L."/>
            <person name="Portis E."/>
            <person name="Beitel C."/>
            <person name="Tirone M."/>
            <person name="Mauro R."/>
            <person name="Lo Monaco A."/>
            <person name="Mauromicale G."/>
            <person name="Faccioli P."/>
            <person name="Cattivelli L."/>
            <person name="Rieseberg L."/>
            <person name="Michelmore R."/>
            <person name="Lanteri S."/>
        </authorList>
    </citation>
    <scope>NUCLEOTIDE SEQUENCE [LARGE SCALE GENOMIC DNA]</scope>
    <source>
        <strain evidence="6">2C</strain>
    </source>
</reference>
<evidence type="ECO:0000256" key="2">
    <source>
        <dbReference type="ARBA" id="ARBA00008332"/>
    </source>
</evidence>
<evidence type="ECO:0000313" key="7">
    <source>
        <dbReference type="Proteomes" id="UP000243975"/>
    </source>
</evidence>
<evidence type="ECO:0000256" key="3">
    <source>
        <dbReference type="ARBA" id="ARBA00022490"/>
    </source>
</evidence>
<name>A0A103XG69_CYNCS</name>
<feature type="region of interest" description="Disordered" evidence="5">
    <location>
        <begin position="210"/>
        <end position="273"/>
    </location>
</feature>
<feature type="compositionally biased region" description="Basic and acidic residues" evidence="5">
    <location>
        <begin position="1"/>
        <end position="16"/>
    </location>
</feature>
<accession>A0A103XG69</accession>
<feature type="compositionally biased region" description="Polar residues" evidence="5">
    <location>
        <begin position="102"/>
        <end position="111"/>
    </location>
</feature>
<feature type="region of interest" description="Disordered" evidence="5">
    <location>
        <begin position="1"/>
        <end position="29"/>
    </location>
</feature>
<dbReference type="OMA" id="DKGNTEH"/>
<feature type="region of interest" description="Disordered" evidence="5">
    <location>
        <begin position="94"/>
        <end position="182"/>
    </location>
</feature>
<evidence type="ECO:0000256" key="5">
    <source>
        <dbReference type="SAM" id="MobiDB-lite"/>
    </source>
</evidence>
<dbReference type="InterPro" id="IPR019376">
    <property type="entry name" value="Myeloid_leukemia_factor"/>
</dbReference>
<keyword evidence="3" id="KW-0963">Cytoplasm</keyword>
<dbReference type="Gramene" id="KVH90074">
    <property type="protein sequence ID" value="KVH90074"/>
    <property type="gene ID" value="Ccrd_007973"/>
</dbReference>
<evidence type="ECO:0000256" key="4">
    <source>
        <dbReference type="ARBA" id="ARBA00022553"/>
    </source>
</evidence>
<feature type="compositionally biased region" description="Acidic residues" evidence="5">
    <location>
        <begin position="118"/>
        <end position="129"/>
    </location>
</feature>
<comment type="subcellular location">
    <subcellularLocation>
        <location evidence="1">Cytoplasm</location>
    </subcellularLocation>
</comment>
<evidence type="ECO:0000313" key="6">
    <source>
        <dbReference type="EMBL" id="KVH90074.1"/>
    </source>
</evidence>
<evidence type="ECO:0008006" key="8">
    <source>
        <dbReference type="Google" id="ProtNLM"/>
    </source>
</evidence>
<proteinExistence type="inferred from homology"/>
<comment type="similarity">
    <text evidence="2">Belongs to the MLF family.</text>
</comment>
<gene>
    <name evidence="6" type="ORF">Ccrd_007973</name>
</gene>
<evidence type="ECO:0000256" key="1">
    <source>
        <dbReference type="ARBA" id="ARBA00004496"/>
    </source>
</evidence>
<keyword evidence="4" id="KW-0597">Phosphoprotein</keyword>
<protein>
    <recommendedName>
        <fullName evidence="8">Myeloid leukemia factor</fullName>
    </recommendedName>
</protein>
<comment type="caution">
    <text evidence="6">The sequence shown here is derived from an EMBL/GenBank/DDBJ whole genome shotgun (WGS) entry which is preliminary data.</text>
</comment>
<keyword evidence="7" id="KW-1185">Reference proteome</keyword>
<dbReference type="PANTHER" id="PTHR13105">
    <property type="entry name" value="MYELOID LEUKEMIA FACTOR"/>
    <property type="match status" value="1"/>
</dbReference>
<dbReference type="GO" id="GO:0005737">
    <property type="term" value="C:cytoplasm"/>
    <property type="evidence" value="ECO:0007669"/>
    <property type="project" value="UniProtKB-SubCell"/>
</dbReference>